<reference evidence="2 3" key="1">
    <citation type="journal article" date="2023" name="Plants (Basel)">
        <title>Bridging the Gap: Combining Genomics and Transcriptomics Approaches to Understand Stylosanthes scabra, an Orphan Legume from the Brazilian Caatinga.</title>
        <authorList>
            <person name="Ferreira-Neto J.R.C."/>
            <person name="da Silva M.D."/>
            <person name="Binneck E."/>
            <person name="de Melo N.F."/>
            <person name="da Silva R.H."/>
            <person name="de Melo A.L.T.M."/>
            <person name="Pandolfi V."/>
            <person name="Bustamante F.O."/>
            <person name="Brasileiro-Vidal A.C."/>
            <person name="Benko-Iseppon A.M."/>
        </authorList>
    </citation>
    <scope>NUCLEOTIDE SEQUENCE [LARGE SCALE GENOMIC DNA]</scope>
    <source>
        <tissue evidence="2">Leaves</tissue>
    </source>
</reference>
<dbReference type="InterPro" id="IPR039904">
    <property type="entry name" value="TRANK1"/>
</dbReference>
<sequence>MTLLAPIMVRSHELYTMEPKLLESGAHHCYERKDSRSMIKFVRAFNSMESKLVFLRSLSLFNVFLFLEDELGNFGEAADVAKMIGDILLDADLLAKACKFHQACERILEAYVRIHFFAFTKVFVPGNELITSKISGILPKIPVMLENKNKMGMVLSLVEEEQQCFSTSMQLCSTMWQLSSAFEQLSSTLTVTDLKNQRPVIDDLLKNQLLGFGDLLKKQHPVIGELCKKFLSGQAKVSHILDQLNAPEESKRHNVQELSSQRQFRTGKYQGEWQREEKQF</sequence>
<gene>
    <name evidence="2" type="ORF">PIB30_053968</name>
</gene>
<dbReference type="EMBL" id="JASCZI010242062">
    <property type="protein sequence ID" value="MED6209367.1"/>
    <property type="molecule type" value="Genomic_DNA"/>
</dbReference>
<proteinExistence type="predicted"/>
<evidence type="ECO:0000256" key="1">
    <source>
        <dbReference type="SAM" id="MobiDB-lite"/>
    </source>
</evidence>
<name>A0ABU6YG36_9FABA</name>
<dbReference type="PANTHER" id="PTHR21529:SF4">
    <property type="entry name" value="TPR AND ANKYRIN REPEAT-CONTAINING PROTEIN 1"/>
    <property type="match status" value="1"/>
</dbReference>
<protein>
    <submittedName>
        <fullName evidence="2">Uncharacterized protein</fullName>
    </submittedName>
</protein>
<evidence type="ECO:0000313" key="3">
    <source>
        <dbReference type="Proteomes" id="UP001341840"/>
    </source>
</evidence>
<dbReference type="Proteomes" id="UP001341840">
    <property type="component" value="Unassembled WGS sequence"/>
</dbReference>
<feature type="region of interest" description="Disordered" evidence="1">
    <location>
        <begin position="251"/>
        <end position="280"/>
    </location>
</feature>
<comment type="caution">
    <text evidence="2">The sequence shown here is derived from an EMBL/GenBank/DDBJ whole genome shotgun (WGS) entry which is preliminary data.</text>
</comment>
<keyword evidence="3" id="KW-1185">Reference proteome</keyword>
<organism evidence="2 3">
    <name type="scientific">Stylosanthes scabra</name>
    <dbReference type="NCBI Taxonomy" id="79078"/>
    <lineage>
        <taxon>Eukaryota</taxon>
        <taxon>Viridiplantae</taxon>
        <taxon>Streptophyta</taxon>
        <taxon>Embryophyta</taxon>
        <taxon>Tracheophyta</taxon>
        <taxon>Spermatophyta</taxon>
        <taxon>Magnoliopsida</taxon>
        <taxon>eudicotyledons</taxon>
        <taxon>Gunneridae</taxon>
        <taxon>Pentapetalae</taxon>
        <taxon>rosids</taxon>
        <taxon>fabids</taxon>
        <taxon>Fabales</taxon>
        <taxon>Fabaceae</taxon>
        <taxon>Papilionoideae</taxon>
        <taxon>50 kb inversion clade</taxon>
        <taxon>dalbergioids sensu lato</taxon>
        <taxon>Dalbergieae</taxon>
        <taxon>Pterocarpus clade</taxon>
        <taxon>Stylosanthes</taxon>
    </lineage>
</organism>
<accession>A0ABU6YG36</accession>
<dbReference type="PANTHER" id="PTHR21529">
    <property type="entry name" value="MAMMARY TURMOR VIRUS RECEPTOR HOMOLOG 1, 2 MTVR1, 2"/>
    <property type="match status" value="1"/>
</dbReference>
<evidence type="ECO:0000313" key="2">
    <source>
        <dbReference type="EMBL" id="MED6209367.1"/>
    </source>
</evidence>